<dbReference type="Proteomes" id="UP000010111">
    <property type="component" value="Chromosome"/>
</dbReference>
<name>G0VQS4_MEGEL</name>
<keyword evidence="1" id="KW-0472">Membrane</keyword>
<keyword evidence="1" id="KW-1133">Transmembrane helix</keyword>
<sequence>MTMGSVFPAGSWRRKRLEKNGWILLDVLLALGLSALTLTALLPLAGQTARLDRRCQIEEALLRQHVNVEETLFQALRYGQEVEVAPAEVRFHTSQGTARGFAVRHQSLYVRLSDGRYQPLTGGGSTVKGRFLAILPLDGQPFFSRTGRAVQVAFLLKEKRSGLSRPVQFAVWPLNEGEL</sequence>
<dbReference type="HOGENOM" id="CLU_1559762_0_0_9"/>
<dbReference type="AlphaFoldDB" id="G0VQS4"/>
<evidence type="ECO:0008006" key="4">
    <source>
        <dbReference type="Google" id="ProtNLM"/>
    </source>
</evidence>
<organism evidence="2 3">
    <name type="scientific">Megasphaera elsdenii DSM 20460</name>
    <dbReference type="NCBI Taxonomy" id="1064535"/>
    <lineage>
        <taxon>Bacteria</taxon>
        <taxon>Bacillati</taxon>
        <taxon>Bacillota</taxon>
        <taxon>Negativicutes</taxon>
        <taxon>Veillonellales</taxon>
        <taxon>Veillonellaceae</taxon>
        <taxon>Megasphaera</taxon>
    </lineage>
</organism>
<evidence type="ECO:0000313" key="3">
    <source>
        <dbReference type="Proteomes" id="UP000010111"/>
    </source>
</evidence>
<evidence type="ECO:0000313" key="2">
    <source>
        <dbReference type="EMBL" id="CCC73774.1"/>
    </source>
</evidence>
<keyword evidence="1" id="KW-0812">Transmembrane</keyword>
<dbReference type="EMBL" id="HE576794">
    <property type="protein sequence ID" value="CCC73774.1"/>
    <property type="molecule type" value="Genomic_DNA"/>
</dbReference>
<protein>
    <recommendedName>
        <fullName evidence="4">Prepilin-type cleavage/methylation N-terminal domain protein</fullName>
    </recommendedName>
</protein>
<gene>
    <name evidence="2" type="ORF">MELS_1554</name>
</gene>
<reference evidence="2 3" key="1">
    <citation type="journal article" date="2011" name="J. Bacteriol.">
        <title>Genome Sequence of the Ruminal Bacterium Megasphaera elsdenii.</title>
        <authorList>
            <person name="Marx H."/>
            <person name="Graf A.B."/>
            <person name="Tatto N."/>
            <person name="Thallinger G.G."/>
            <person name="Mattanovich D."/>
            <person name="Sauer M."/>
        </authorList>
    </citation>
    <scope>NUCLEOTIDE SEQUENCE [LARGE SCALE GENOMIC DNA]</scope>
    <source>
        <strain evidence="2 3">DSM 20460</strain>
    </source>
</reference>
<dbReference type="STRING" id="1064535.MELS_1554"/>
<dbReference type="KEGG" id="med:MELS_1554"/>
<feature type="transmembrane region" description="Helical" evidence="1">
    <location>
        <begin position="21"/>
        <end position="45"/>
    </location>
</feature>
<keyword evidence="3" id="KW-1185">Reference proteome</keyword>
<proteinExistence type="predicted"/>
<accession>G0VQS4</accession>
<evidence type="ECO:0000256" key="1">
    <source>
        <dbReference type="SAM" id="Phobius"/>
    </source>
</evidence>